<proteinExistence type="inferred from homology"/>
<comment type="similarity">
    <text evidence="1 2">Belongs to the cytochrome P450 family.</text>
</comment>
<keyword evidence="2" id="KW-0560">Oxidoreductase</keyword>
<dbReference type="InterPro" id="IPR036396">
    <property type="entry name" value="Cyt_P450_sf"/>
</dbReference>
<name>A0ABU8RQ21_9SPHN</name>
<keyword evidence="2" id="KW-0479">Metal-binding</keyword>
<accession>A0ABU8RQ21</accession>
<dbReference type="InterPro" id="IPR001128">
    <property type="entry name" value="Cyt_P450"/>
</dbReference>
<reference evidence="3 4" key="1">
    <citation type="submission" date="2024-03" db="EMBL/GenBank/DDBJ databases">
        <authorList>
            <person name="Jo J.-H."/>
        </authorList>
    </citation>
    <scope>NUCLEOTIDE SEQUENCE [LARGE SCALE GENOMIC DNA]</scope>
    <source>
        <strain evidence="3 4">PS1R-30</strain>
    </source>
</reference>
<protein>
    <submittedName>
        <fullName evidence="3">Cytochrome P450</fullName>
    </submittedName>
</protein>
<gene>
    <name evidence="3" type="ORF">WG901_00825</name>
</gene>
<dbReference type="RefSeq" id="WP_339585132.1">
    <property type="nucleotide sequence ID" value="NZ_JBBHJZ010000001.1"/>
</dbReference>
<keyword evidence="2" id="KW-0349">Heme</keyword>
<dbReference type="PANTHER" id="PTHR46696">
    <property type="entry name" value="P450, PUTATIVE (EUROFUNG)-RELATED"/>
    <property type="match status" value="1"/>
</dbReference>
<dbReference type="PROSITE" id="PS00086">
    <property type="entry name" value="CYTOCHROME_P450"/>
    <property type="match status" value="1"/>
</dbReference>
<evidence type="ECO:0000256" key="2">
    <source>
        <dbReference type="RuleBase" id="RU000461"/>
    </source>
</evidence>
<sequence>MAKGFEEPDFFTDHSVLLDPYEALDAVRSQSSVRQMENHDFVMVTGFAEATAVLLDGEHFSSVIAAAGPTAPLPFVPEGDDITDQIAAHHHEFVGHETFLSFDGAEHSARRALLNKLFTPSRLRANELYMHDLADRMVRDVVAKGGCELMHDLATPYVTYVIADLLGVPEEDRAKITEILASAPLPGAVDDADAGASLAPLAEQVGGMFAGYILDRRANPRQDVMTDLATARFPDGSIPEVGELVMLAIFLFAAGQDTSAKLVGNSALKLAENPDLQNQLRNDRSQIAPFLEEMLRMQGSSKVTHRLTSKSARIGDQDVPAGTKVVISLAGADRDPNRWEDPNTFKLGRPRIKEHLAFGRGAHTCIGNPLARAEVRVLFDRFFEHTSGMTLSEERHGPAGDRRLSYEPSYIVRGLTELHVELTPAFADTAAET</sequence>
<dbReference type="InterPro" id="IPR017972">
    <property type="entry name" value="Cyt_P450_CS"/>
</dbReference>
<dbReference type="Proteomes" id="UP001361239">
    <property type="component" value="Unassembled WGS sequence"/>
</dbReference>
<evidence type="ECO:0000256" key="1">
    <source>
        <dbReference type="ARBA" id="ARBA00010617"/>
    </source>
</evidence>
<organism evidence="3 4">
    <name type="scientific">Novosphingobium anseongense</name>
    <dbReference type="NCBI Taxonomy" id="3133436"/>
    <lineage>
        <taxon>Bacteria</taxon>
        <taxon>Pseudomonadati</taxon>
        <taxon>Pseudomonadota</taxon>
        <taxon>Alphaproteobacteria</taxon>
        <taxon>Sphingomonadales</taxon>
        <taxon>Sphingomonadaceae</taxon>
        <taxon>Novosphingobium</taxon>
    </lineage>
</organism>
<dbReference type="Gene3D" id="1.10.630.10">
    <property type="entry name" value="Cytochrome P450"/>
    <property type="match status" value="1"/>
</dbReference>
<dbReference type="EMBL" id="JBBHJZ010000001">
    <property type="protein sequence ID" value="MEJ5975164.1"/>
    <property type="molecule type" value="Genomic_DNA"/>
</dbReference>
<evidence type="ECO:0000313" key="3">
    <source>
        <dbReference type="EMBL" id="MEJ5975164.1"/>
    </source>
</evidence>
<comment type="caution">
    <text evidence="3">The sequence shown here is derived from an EMBL/GenBank/DDBJ whole genome shotgun (WGS) entry which is preliminary data.</text>
</comment>
<keyword evidence="2" id="KW-0503">Monooxygenase</keyword>
<dbReference type="PANTHER" id="PTHR46696:SF6">
    <property type="entry name" value="P450, PUTATIVE (EUROFUNG)-RELATED"/>
    <property type="match status" value="1"/>
</dbReference>
<dbReference type="SUPFAM" id="SSF48264">
    <property type="entry name" value="Cytochrome P450"/>
    <property type="match status" value="1"/>
</dbReference>
<keyword evidence="2" id="KW-0408">Iron</keyword>
<dbReference type="Pfam" id="PF00067">
    <property type="entry name" value="p450"/>
    <property type="match status" value="1"/>
</dbReference>
<dbReference type="PRINTS" id="PR00359">
    <property type="entry name" value="BP450"/>
</dbReference>
<evidence type="ECO:0000313" key="4">
    <source>
        <dbReference type="Proteomes" id="UP001361239"/>
    </source>
</evidence>
<keyword evidence="4" id="KW-1185">Reference proteome</keyword>
<dbReference type="InterPro" id="IPR002397">
    <property type="entry name" value="Cyt_P450_B"/>
</dbReference>